<evidence type="ECO:0000256" key="6">
    <source>
        <dbReference type="SAM" id="Phobius"/>
    </source>
</evidence>
<gene>
    <name evidence="7" type="ORF">QBC36DRAFT_364939</name>
</gene>
<name>A0AAN7A3H5_9PEZI</name>
<evidence type="ECO:0000256" key="1">
    <source>
        <dbReference type="ARBA" id="ARBA00004651"/>
    </source>
</evidence>
<proteinExistence type="predicted"/>
<feature type="transmembrane region" description="Helical" evidence="6">
    <location>
        <begin position="1056"/>
        <end position="1080"/>
    </location>
</feature>
<protein>
    <recommendedName>
        <fullName evidence="9">Mg2+ transporter</fullName>
    </recommendedName>
</protein>
<dbReference type="EMBL" id="MU866494">
    <property type="protein sequence ID" value="KAK4171864.1"/>
    <property type="molecule type" value="Genomic_DNA"/>
</dbReference>
<organism evidence="7 8">
    <name type="scientific">Triangularia setosa</name>
    <dbReference type="NCBI Taxonomy" id="2587417"/>
    <lineage>
        <taxon>Eukaryota</taxon>
        <taxon>Fungi</taxon>
        <taxon>Dikarya</taxon>
        <taxon>Ascomycota</taxon>
        <taxon>Pezizomycotina</taxon>
        <taxon>Sordariomycetes</taxon>
        <taxon>Sordariomycetidae</taxon>
        <taxon>Sordariales</taxon>
        <taxon>Podosporaceae</taxon>
        <taxon>Triangularia</taxon>
    </lineage>
</organism>
<sequence length="1182" mass="135030">MYANRVEAEPPPPPRHYNPPPPARHSTNPYEADDTKSNHVRFPAEYDYYSGRAPPLPLSAYPGYGRNPPPPAPSTHYRPDPAYTNYTRPSSRRTHRTVAHTRYTSPARYRDRREYSSVSPAFSPVHSPVFSPSSPVLAPTHPKRSSIEYVRAPEYLQERRKAEVIINRRRYDDASDEEAGWDYKRPMRNRTRDEREDEKFDEDLDLLWETDAALEFGPTRDPVATGPYSFVPPSAPKDSLGDTAKLSDDDSLDTADHDSTAEVAERLTGTAYQVLESGYVGDGMIGGQHGVQLVITPGERIQHQPVYRWIHFTQKSMDFDSFTTQATRLVGLSRNERQAVSDLIARVKRQGIKQIQTSNGSYVRHMEPKFLQLPLPFDPSLKEQSFANRTITWTCLPYFSLEKYSGLLAAETPNSFPVQTLLQAQFSRATKDRDMQQAVRQLKGAPTELCFHISQLWCIVLDNSLLLTCGRMPIDALCGNLIHKVTKTSQEISMLKPPLKVFIRYQSNIVWALPIEECGSWFSFMAHFLEFWPRALSFFYYKKPVKPDDWPWISKLAARSRTGVLLEIQIGYKPALPSPAALTSLKQENREKEVAPSAFKEPDSVGQKKTVRIALPQKGKEATEPKPASSFSVFTCLDGVASTTTSGINYDVLKNYFTQVDEYLLNKTARQDRKAYSELRQSTRGEVYRLLEEEGRIGKDDVPPSEWKMYESRVSFFNKADLVFKFFFPFDLEVPTVDRFWGIVLSLIEHPTFDDLDDPSDPLFREMNKARRVLHLEKLSRQRTEVIKTLDRQVAEFYSFNETFSSASPTDLNKVHTPWLLVDAWIHILLGLALFPKSKTRSEFLMDSGLSSIRQGVEEMIQSVANSWERPLFDRSVLLPMDLFSLLSMSLLQDVTPALPDISETYSSYLDTIESDITTKSSSRAHEYKLGRLKQEMSIVQWTVAWQRSIFDAMSQSSTRSWKVQPPPPRSSAANPFAPAPASHAAHQRGVYAYHHLPAADSKASAHGYRQLLIEEIMNFLDRRDKEFNELRSHASHLEEFNRNKLDTTRDRQERAIYAFTIVTIIFLPLSSIASIFGMNSSDVRDMELGQWAYWATAIPVTVCVIFLGLWWTGEMGNVIRSVVEWLQRLMGERQRYGRWKERIVEDIVPMVSYNNGVGDRVEMSTGRRGKGGYVVEGARRR</sequence>
<dbReference type="InterPro" id="IPR045863">
    <property type="entry name" value="CorA_TM1_TM2"/>
</dbReference>
<accession>A0AAN7A3H5</accession>
<dbReference type="Proteomes" id="UP001302321">
    <property type="component" value="Unassembled WGS sequence"/>
</dbReference>
<comment type="caution">
    <text evidence="7">The sequence shown here is derived from an EMBL/GenBank/DDBJ whole genome shotgun (WGS) entry which is preliminary data.</text>
</comment>
<dbReference type="InterPro" id="IPR002523">
    <property type="entry name" value="MgTranspt_CorA/ZnTranspt_ZntB"/>
</dbReference>
<evidence type="ECO:0000313" key="7">
    <source>
        <dbReference type="EMBL" id="KAK4171864.1"/>
    </source>
</evidence>
<evidence type="ECO:0000256" key="3">
    <source>
        <dbReference type="ARBA" id="ARBA00022989"/>
    </source>
</evidence>
<evidence type="ECO:0008006" key="9">
    <source>
        <dbReference type="Google" id="ProtNLM"/>
    </source>
</evidence>
<dbReference type="GO" id="GO:0005886">
    <property type="term" value="C:plasma membrane"/>
    <property type="evidence" value="ECO:0007669"/>
    <property type="project" value="UniProtKB-SubCell"/>
</dbReference>
<reference evidence="7" key="1">
    <citation type="journal article" date="2023" name="Mol. Phylogenet. Evol.">
        <title>Genome-scale phylogeny and comparative genomics of the fungal order Sordariales.</title>
        <authorList>
            <person name="Hensen N."/>
            <person name="Bonometti L."/>
            <person name="Westerberg I."/>
            <person name="Brannstrom I.O."/>
            <person name="Guillou S."/>
            <person name="Cros-Aarteil S."/>
            <person name="Calhoun S."/>
            <person name="Haridas S."/>
            <person name="Kuo A."/>
            <person name="Mondo S."/>
            <person name="Pangilinan J."/>
            <person name="Riley R."/>
            <person name="LaButti K."/>
            <person name="Andreopoulos B."/>
            <person name="Lipzen A."/>
            <person name="Chen C."/>
            <person name="Yan M."/>
            <person name="Daum C."/>
            <person name="Ng V."/>
            <person name="Clum A."/>
            <person name="Steindorff A."/>
            <person name="Ohm R.A."/>
            <person name="Martin F."/>
            <person name="Silar P."/>
            <person name="Natvig D.O."/>
            <person name="Lalanne C."/>
            <person name="Gautier V."/>
            <person name="Ament-Velasquez S.L."/>
            <person name="Kruys A."/>
            <person name="Hutchinson M.I."/>
            <person name="Powell A.J."/>
            <person name="Barry K."/>
            <person name="Miller A.N."/>
            <person name="Grigoriev I.V."/>
            <person name="Debuchy R."/>
            <person name="Gladieux P."/>
            <person name="Hiltunen Thoren M."/>
            <person name="Johannesson H."/>
        </authorList>
    </citation>
    <scope>NUCLEOTIDE SEQUENCE</scope>
    <source>
        <strain evidence="7">CBS 892.96</strain>
    </source>
</reference>
<keyword evidence="4 6" id="KW-0472">Membrane</keyword>
<feature type="region of interest" description="Disordered" evidence="5">
    <location>
        <begin position="57"/>
        <end position="112"/>
    </location>
</feature>
<evidence type="ECO:0000256" key="5">
    <source>
        <dbReference type="SAM" id="MobiDB-lite"/>
    </source>
</evidence>
<dbReference type="PANTHER" id="PTHR46494">
    <property type="entry name" value="CORA FAMILY METAL ION TRANSPORTER (EUROFUNG)"/>
    <property type="match status" value="1"/>
</dbReference>
<feature type="region of interest" description="Disordered" evidence="5">
    <location>
        <begin position="218"/>
        <end position="256"/>
    </location>
</feature>
<comment type="subcellular location">
    <subcellularLocation>
        <location evidence="1">Cell membrane</location>
        <topology evidence="1">Multi-pass membrane protein</topology>
    </subcellularLocation>
</comment>
<evidence type="ECO:0000256" key="4">
    <source>
        <dbReference type="ARBA" id="ARBA00023136"/>
    </source>
</evidence>
<keyword evidence="2 6" id="KW-0812">Transmembrane</keyword>
<evidence type="ECO:0000313" key="8">
    <source>
        <dbReference type="Proteomes" id="UP001302321"/>
    </source>
</evidence>
<feature type="transmembrane region" description="Helical" evidence="6">
    <location>
        <begin position="1092"/>
        <end position="1112"/>
    </location>
</feature>
<dbReference type="PANTHER" id="PTHR46494:SF3">
    <property type="entry name" value="ZINC TRANSPORT PROTEIN ZNTB"/>
    <property type="match status" value="1"/>
</dbReference>
<evidence type="ECO:0000256" key="2">
    <source>
        <dbReference type="ARBA" id="ARBA00022692"/>
    </source>
</evidence>
<dbReference type="AlphaFoldDB" id="A0AAN7A3H5"/>
<dbReference type="Pfam" id="PF01544">
    <property type="entry name" value="CorA"/>
    <property type="match status" value="1"/>
</dbReference>
<reference evidence="7" key="2">
    <citation type="submission" date="2023-05" db="EMBL/GenBank/DDBJ databases">
        <authorList>
            <consortium name="Lawrence Berkeley National Laboratory"/>
            <person name="Steindorff A."/>
            <person name="Hensen N."/>
            <person name="Bonometti L."/>
            <person name="Westerberg I."/>
            <person name="Brannstrom I.O."/>
            <person name="Guillou S."/>
            <person name="Cros-Aarteil S."/>
            <person name="Calhoun S."/>
            <person name="Haridas S."/>
            <person name="Kuo A."/>
            <person name="Mondo S."/>
            <person name="Pangilinan J."/>
            <person name="Riley R."/>
            <person name="Labutti K."/>
            <person name="Andreopoulos B."/>
            <person name="Lipzen A."/>
            <person name="Chen C."/>
            <person name="Yanf M."/>
            <person name="Daum C."/>
            <person name="Ng V."/>
            <person name="Clum A."/>
            <person name="Ohm R."/>
            <person name="Martin F."/>
            <person name="Silar P."/>
            <person name="Natvig D."/>
            <person name="Lalanne C."/>
            <person name="Gautier V."/>
            <person name="Ament-Velasquez S.L."/>
            <person name="Kruys A."/>
            <person name="Hutchinson M.I."/>
            <person name="Powell A.J."/>
            <person name="Barry K."/>
            <person name="Miller A.N."/>
            <person name="Grigoriev I.V."/>
            <person name="Debuchy R."/>
            <person name="Gladieux P."/>
            <person name="Thoren M.H."/>
            <person name="Johannesson H."/>
        </authorList>
    </citation>
    <scope>NUCLEOTIDE SEQUENCE</scope>
    <source>
        <strain evidence="7">CBS 892.96</strain>
    </source>
</reference>
<dbReference type="GO" id="GO:0015095">
    <property type="term" value="F:magnesium ion transmembrane transporter activity"/>
    <property type="evidence" value="ECO:0007669"/>
    <property type="project" value="TreeGrafter"/>
</dbReference>
<keyword evidence="3 6" id="KW-1133">Transmembrane helix</keyword>
<feature type="compositionally biased region" description="Pro residues" evidence="5">
    <location>
        <begin position="9"/>
        <end position="23"/>
    </location>
</feature>
<dbReference type="GO" id="GO:0050897">
    <property type="term" value="F:cobalt ion binding"/>
    <property type="evidence" value="ECO:0007669"/>
    <property type="project" value="TreeGrafter"/>
</dbReference>
<dbReference type="SUPFAM" id="SSF144083">
    <property type="entry name" value="Magnesium transport protein CorA, transmembrane region"/>
    <property type="match status" value="1"/>
</dbReference>
<feature type="region of interest" description="Disordered" evidence="5">
    <location>
        <begin position="959"/>
        <end position="981"/>
    </location>
</feature>
<feature type="region of interest" description="Disordered" evidence="5">
    <location>
        <begin position="1"/>
        <end position="38"/>
    </location>
</feature>
<dbReference type="GO" id="GO:0015087">
    <property type="term" value="F:cobalt ion transmembrane transporter activity"/>
    <property type="evidence" value="ECO:0007669"/>
    <property type="project" value="TreeGrafter"/>
</dbReference>
<feature type="compositionally biased region" description="Basic residues" evidence="5">
    <location>
        <begin position="90"/>
        <end position="99"/>
    </location>
</feature>
<keyword evidence="8" id="KW-1185">Reference proteome</keyword>
<feature type="compositionally biased region" description="Low complexity" evidence="5">
    <location>
        <begin position="971"/>
        <end position="981"/>
    </location>
</feature>
<dbReference type="GO" id="GO:0000287">
    <property type="term" value="F:magnesium ion binding"/>
    <property type="evidence" value="ECO:0007669"/>
    <property type="project" value="TreeGrafter"/>
</dbReference>
<dbReference type="Gene3D" id="1.20.58.340">
    <property type="entry name" value="Magnesium transport protein CorA, transmembrane region"/>
    <property type="match status" value="1"/>
</dbReference>